<evidence type="ECO:0000256" key="6">
    <source>
        <dbReference type="ARBA" id="ARBA00022824"/>
    </source>
</evidence>
<accession>A0AAW2N5J9</accession>
<evidence type="ECO:0000256" key="2">
    <source>
        <dbReference type="ARBA" id="ARBA00004653"/>
    </source>
</evidence>
<comment type="subcellular location">
    <subcellularLocation>
        <location evidence="1">Endoplasmic reticulum membrane</location>
        <topology evidence="1">Multi-pass membrane protein</topology>
    </subcellularLocation>
    <subcellularLocation>
        <location evidence="2">Golgi apparatus membrane</location>
        <topology evidence="2">Multi-pass membrane protein</topology>
    </subcellularLocation>
</comment>
<dbReference type="PANTHER" id="PTHR14083">
    <property type="entry name" value="YIP1 INTERACTING FACTOR HOMOLOG YIF1 PROTEIN"/>
    <property type="match status" value="1"/>
</dbReference>
<dbReference type="InterPro" id="IPR005578">
    <property type="entry name" value="Yif1_fam"/>
</dbReference>
<keyword evidence="6" id="KW-0256">Endoplasmic reticulum</keyword>
<proteinExistence type="inferred from homology"/>
<organism evidence="12">
    <name type="scientific">Sesamum calycinum</name>
    <dbReference type="NCBI Taxonomy" id="2727403"/>
    <lineage>
        <taxon>Eukaryota</taxon>
        <taxon>Viridiplantae</taxon>
        <taxon>Streptophyta</taxon>
        <taxon>Embryophyta</taxon>
        <taxon>Tracheophyta</taxon>
        <taxon>Spermatophyta</taxon>
        <taxon>Magnoliopsida</taxon>
        <taxon>eudicotyledons</taxon>
        <taxon>Gunneridae</taxon>
        <taxon>Pentapetalae</taxon>
        <taxon>asterids</taxon>
        <taxon>lamiids</taxon>
        <taxon>Lamiales</taxon>
        <taxon>Pedaliaceae</taxon>
        <taxon>Sesamum</taxon>
    </lineage>
</organism>
<evidence type="ECO:0000313" key="12">
    <source>
        <dbReference type="EMBL" id="KAL0337721.1"/>
    </source>
</evidence>
<keyword evidence="5 11" id="KW-0812">Transmembrane</keyword>
<evidence type="ECO:0000256" key="3">
    <source>
        <dbReference type="ARBA" id="ARBA00009727"/>
    </source>
</evidence>
<dbReference type="PANTHER" id="PTHR14083:SF3">
    <property type="entry name" value="PROTEIN YIF1B-LIKE"/>
    <property type="match status" value="1"/>
</dbReference>
<comment type="similarity">
    <text evidence="3">Belongs to the YIF1 family.</text>
</comment>
<keyword evidence="9" id="KW-0333">Golgi apparatus</keyword>
<dbReference type="GO" id="GO:0000139">
    <property type="term" value="C:Golgi membrane"/>
    <property type="evidence" value="ECO:0007669"/>
    <property type="project" value="UniProtKB-SubCell"/>
</dbReference>
<keyword evidence="7" id="KW-0653">Protein transport</keyword>
<evidence type="ECO:0000256" key="8">
    <source>
        <dbReference type="ARBA" id="ARBA00022989"/>
    </source>
</evidence>
<evidence type="ECO:0000256" key="5">
    <source>
        <dbReference type="ARBA" id="ARBA00022692"/>
    </source>
</evidence>
<evidence type="ECO:0000256" key="4">
    <source>
        <dbReference type="ARBA" id="ARBA00022448"/>
    </source>
</evidence>
<protein>
    <submittedName>
        <fullName evidence="12">Protein YIF1B</fullName>
    </submittedName>
</protein>
<dbReference type="EMBL" id="JACGWM010000012">
    <property type="protein sequence ID" value="KAL0337721.1"/>
    <property type="molecule type" value="Genomic_DNA"/>
</dbReference>
<sequence length="270" mass="29831">MPDLAATEQQIWPQGKPDLSAGKGWRNGVAMGEEEGGGGGTVLTMHETSHPQARFFVPVSCNQSDQLGNVLNYVAGSDLIRSELGAYGEKILGSGSEYVQSSISRYISNPRYYFQVNDDYVKNKLKVVLFPFLHKGHWMRTVEPAGGKFSFKPPIHDINAPDLYIPMMAFGTYVLLAGFFLGINGKSYTFVGAAVIVAVRLLADYLFCVATLWESLCMGVLLVKTMKRILISEVQSFEKNSTKRNYILLFTAAAQIPLLFWLGSVSVETH</sequence>
<dbReference type="GO" id="GO:0006888">
    <property type="term" value="P:endoplasmic reticulum to Golgi vesicle-mediated transport"/>
    <property type="evidence" value="ECO:0007669"/>
    <property type="project" value="InterPro"/>
</dbReference>
<reference evidence="12" key="2">
    <citation type="journal article" date="2024" name="Plant">
        <title>Genomic evolution and insights into agronomic trait innovations of Sesamum species.</title>
        <authorList>
            <person name="Miao H."/>
            <person name="Wang L."/>
            <person name="Qu L."/>
            <person name="Liu H."/>
            <person name="Sun Y."/>
            <person name="Le M."/>
            <person name="Wang Q."/>
            <person name="Wei S."/>
            <person name="Zheng Y."/>
            <person name="Lin W."/>
            <person name="Duan Y."/>
            <person name="Cao H."/>
            <person name="Xiong S."/>
            <person name="Wang X."/>
            <person name="Wei L."/>
            <person name="Li C."/>
            <person name="Ma Q."/>
            <person name="Ju M."/>
            <person name="Zhao R."/>
            <person name="Li G."/>
            <person name="Mu C."/>
            <person name="Tian Q."/>
            <person name="Mei H."/>
            <person name="Zhang T."/>
            <person name="Gao T."/>
            <person name="Zhang H."/>
        </authorList>
    </citation>
    <scope>NUCLEOTIDE SEQUENCE</scope>
    <source>
        <strain evidence="12">KEN8</strain>
    </source>
</reference>
<dbReference type="GO" id="GO:0015031">
    <property type="term" value="P:protein transport"/>
    <property type="evidence" value="ECO:0007669"/>
    <property type="project" value="UniProtKB-KW"/>
</dbReference>
<evidence type="ECO:0000256" key="9">
    <source>
        <dbReference type="ARBA" id="ARBA00023034"/>
    </source>
</evidence>
<reference evidence="12" key="1">
    <citation type="submission" date="2020-06" db="EMBL/GenBank/DDBJ databases">
        <authorList>
            <person name="Li T."/>
            <person name="Hu X."/>
            <person name="Zhang T."/>
            <person name="Song X."/>
            <person name="Zhang H."/>
            <person name="Dai N."/>
            <person name="Sheng W."/>
            <person name="Hou X."/>
            <person name="Wei L."/>
        </authorList>
    </citation>
    <scope>NUCLEOTIDE SEQUENCE</scope>
    <source>
        <strain evidence="12">KEN8</strain>
        <tissue evidence="12">Leaf</tissue>
    </source>
</reference>
<name>A0AAW2N5J9_9LAMI</name>
<keyword evidence="10 11" id="KW-0472">Membrane</keyword>
<dbReference type="AlphaFoldDB" id="A0AAW2N5J9"/>
<evidence type="ECO:0000256" key="7">
    <source>
        <dbReference type="ARBA" id="ARBA00022927"/>
    </source>
</evidence>
<feature type="transmembrane region" description="Helical" evidence="11">
    <location>
        <begin position="244"/>
        <end position="263"/>
    </location>
</feature>
<dbReference type="GO" id="GO:0005793">
    <property type="term" value="C:endoplasmic reticulum-Golgi intermediate compartment"/>
    <property type="evidence" value="ECO:0007669"/>
    <property type="project" value="TreeGrafter"/>
</dbReference>
<gene>
    <name evidence="12" type="ORF">Scaly_2047200</name>
</gene>
<feature type="transmembrane region" description="Helical" evidence="11">
    <location>
        <begin position="203"/>
        <end position="223"/>
    </location>
</feature>
<dbReference type="Pfam" id="PF03878">
    <property type="entry name" value="YIF1"/>
    <property type="match status" value="1"/>
</dbReference>
<keyword evidence="4" id="KW-0813">Transport</keyword>
<keyword evidence="8 11" id="KW-1133">Transmembrane helix</keyword>
<dbReference type="GO" id="GO:0030134">
    <property type="term" value="C:COPII-coated ER to Golgi transport vesicle"/>
    <property type="evidence" value="ECO:0007669"/>
    <property type="project" value="TreeGrafter"/>
</dbReference>
<comment type="caution">
    <text evidence="12">The sequence shown here is derived from an EMBL/GenBank/DDBJ whole genome shotgun (WGS) entry which is preliminary data.</text>
</comment>
<dbReference type="GO" id="GO:0005789">
    <property type="term" value="C:endoplasmic reticulum membrane"/>
    <property type="evidence" value="ECO:0007669"/>
    <property type="project" value="UniProtKB-SubCell"/>
</dbReference>
<evidence type="ECO:0000256" key="1">
    <source>
        <dbReference type="ARBA" id="ARBA00004477"/>
    </source>
</evidence>
<evidence type="ECO:0000256" key="10">
    <source>
        <dbReference type="ARBA" id="ARBA00023136"/>
    </source>
</evidence>
<evidence type="ECO:0000256" key="11">
    <source>
        <dbReference type="SAM" id="Phobius"/>
    </source>
</evidence>